<feature type="domain" description="Aminoglycoside phosphotransferase" evidence="1">
    <location>
        <begin position="66"/>
        <end position="282"/>
    </location>
</feature>
<dbReference type="PANTHER" id="PTHR21310:SF48">
    <property type="entry name" value="AMINOGLYCOSIDE PHOSPHOTRANSFERASE DOMAIN-CONTAINING PROTEIN"/>
    <property type="match status" value="1"/>
</dbReference>
<name>A0A9P9WS59_9PEZI</name>
<protein>
    <recommendedName>
        <fullName evidence="1">Aminoglycoside phosphotransferase domain-containing protein</fullName>
    </recommendedName>
</protein>
<dbReference type="EMBL" id="JAFIMR010000006">
    <property type="protein sequence ID" value="KAI1877368.1"/>
    <property type="molecule type" value="Genomic_DNA"/>
</dbReference>
<dbReference type="AlphaFoldDB" id="A0A9P9WS59"/>
<reference evidence="2" key="1">
    <citation type="submission" date="2021-03" db="EMBL/GenBank/DDBJ databases">
        <title>Revisited historic fungal species revealed as producer of novel bioactive compounds through whole genome sequencing and comparative genomics.</title>
        <authorList>
            <person name="Vignolle G.A."/>
            <person name="Hochenegger N."/>
            <person name="Mach R.L."/>
            <person name="Mach-Aigner A.R."/>
            <person name="Javad Rahimi M."/>
            <person name="Salim K.A."/>
            <person name="Chan C.M."/>
            <person name="Lim L.B.L."/>
            <person name="Cai F."/>
            <person name="Druzhinina I.S."/>
            <person name="U'Ren J.M."/>
            <person name="Derntl C."/>
        </authorList>
    </citation>
    <scope>NUCLEOTIDE SEQUENCE</scope>
    <source>
        <strain evidence="2">TUCIM 5799</strain>
    </source>
</reference>
<evidence type="ECO:0000313" key="3">
    <source>
        <dbReference type="Proteomes" id="UP000829685"/>
    </source>
</evidence>
<dbReference type="PANTHER" id="PTHR21310">
    <property type="entry name" value="AMINOGLYCOSIDE PHOSPHOTRANSFERASE-RELATED-RELATED"/>
    <property type="match status" value="1"/>
</dbReference>
<comment type="caution">
    <text evidence="2">The sequence shown here is derived from an EMBL/GenBank/DDBJ whole genome shotgun (WGS) entry which is preliminary data.</text>
</comment>
<dbReference type="Gene3D" id="3.90.1200.10">
    <property type="match status" value="1"/>
</dbReference>
<evidence type="ECO:0000259" key="1">
    <source>
        <dbReference type="Pfam" id="PF01636"/>
    </source>
</evidence>
<keyword evidence="3" id="KW-1185">Reference proteome</keyword>
<accession>A0A9P9WS59</accession>
<dbReference type="SUPFAM" id="SSF56112">
    <property type="entry name" value="Protein kinase-like (PK-like)"/>
    <property type="match status" value="1"/>
</dbReference>
<gene>
    <name evidence="2" type="ORF">JX265_003376</name>
</gene>
<dbReference type="Pfam" id="PF01636">
    <property type="entry name" value="APH"/>
    <property type="match status" value="1"/>
</dbReference>
<sequence>MAAFTKPTTIPYFCDLEKLPAPLPTTAAIEAATGVLPCIHGPKYRRTVVVNGHFAVKYGTYVTDNEGHALLSLEKYPGVLAPRLYAMYRENGKLYLIMELKPGRQLSELWPSMSDEEMLDVAKQLRGIWDQLRSIPSPGGFSGVTGGPLEHRFFKWIEADPKITGPFGVEEDLSMALARRSHKNWEGSVRRAWMPEFFARNLPRALTNHPSVFTHADLQRENILVVEVSASQAGRRRLEVSTVVDWEDAGWYPSYWEYAACFVDFQWTDSWPEYVEYILDPYISEAAVLRLIRQDLDF</sequence>
<dbReference type="CDD" id="cd05120">
    <property type="entry name" value="APH_ChoK_like"/>
    <property type="match status" value="1"/>
</dbReference>
<dbReference type="InterPro" id="IPR011009">
    <property type="entry name" value="Kinase-like_dom_sf"/>
</dbReference>
<dbReference type="InterPro" id="IPR002575">
    <property type="entry name" value="Aminoglycoside_PTrfase"/>
</dbReference>
<dbReference type="InterPro" id="IPR051678">
    <property type="entry name" value="AGP_Transferase"/>
</dbReference>
<evidence type="ECO:0000313" key="2">
    <source>
        <dbReference type="EMBL" id="KAI1877368.1"/>
    </source>
</evidence>
<proteinExistence type="predicted"/>
<dbReference type="Proteomes" id="UP000829685">
    <property type="component" value="Unassembled WGS sequence"/>
</dbReference>
<organism evidence="2 3">
    <name type="scientific">Neoarthrinium moseri</name>
    <dbReference type="NCBI Taxonomy" id="1658444"/>
    <lineage>
        <taxon>Eukaryota</taxon>
        <taxon>Fungi</taxon>
        <taxon>Dikarya</taxon>
        <taxon>Ascomycota</taxon>
        <taxon>Pezizomycotina</taxon>
        <taxon>Sordariomycetes</taxon>
        <taxon>Xylariomycetidae</taxon>
        <taxon>Amphisphaeriales</taxon>
        <taxon>Apiosporaceae</taxon>
        <taxon>Neoarthrinium</taxon>
    </lineage>
</organism>